<feature type="chain" id="PRO_5009241169" description="Acid phosphatase" evidence="2">
    <location>
        <begin position="22"/>
        <end position="255"/>
    </location>
</feature>
<dbReference type="EMBL" id="LT629690">
    <property type="protein sequence ID" value="SDE90681.1"/>
    <property type="molecule type" value="Genomic_DNA"/>
</dbReference>
<evidence type="ECO:0000259" key="3">
    <source>
        <dbReference type="SMART" id="SM00014"/>
    </source>
</evidence>
<comment type="catalytic activity">
    <reaction evidence="1">
        <text>a phosphate monoester + H2O = an alcohol + phosphate</text>
        <dbReference type="Rhea" id="RHEA:15017"/>
        <dbReference type="ChEBI" id="CHEBI:15377"/>
        <dbReference type="ChEBI" id="CHEBI:30879"/>
        <dbReference type="ChEBI" id="CHEBI:43474"/>
        <dbReference type="ChEBI" id="CHEBI:67140"/>
        <dbReference type="EC" id="3.1.3.2"/>
    </reaction>
</comment>
<keyword evidence="2" id="KW-0732">Signal</keyword>
<evidence type="ECO:0000256" key="1">
    <source>
        <dbReference type="PIRNR" id="PIRNR000897"/>
    </source>
</evidence>
<comment type="similarity">
    <text evidence="1">Belongs to the class A bacterial acid phosphatase family.</text>
</comment>
<keyword evidence="1" id="KW-0378">Hydrolase</keyword>
<feature type="signal peptide" evidence="2">
    <location>
        <begin position="1"/>
        <end position="21"/>
    </location>
</feature>
<evidence type="ECO:0000256" key="2">
    <source>
        <dbReference type="SAM" id="SignalP"/>
    </source>
</evidence>
<dbReference type="RefSeq" id="WP_083343991.1">
    <property type="nucleotide sequence ID" value="NZ_LT629690.1"/>
</dbReference>
<sequence>MRQLTTISLFTSLLLCGALHAQEEIRTGTDNSMTGHTKAVHASRFLDLATLNLNVLIADPPAQNSTITDSELRELHAIESHRTNAQVAAAQADDAEEDIFVYHTIFGASFTAKNLPILAALSTDVHNEESVASVPLKTVFSRPRPYQADKTLHPVCKLTEASNSYPSGHTLSGYLEGYTLAELIPSRRDEILARTDDYAHNRLVCGVHYASDLAAGRQLAAVLFGSLMSNPAFRQRLDAAREELHAKFPTAVASR</sequence>
<protein>
    <recommendedName>
        <fullName evidence="1">Acid phosphatase</fullName>
        <ecNumber evidence="1">3.1.3.2</ecNumber>
    </recommendedName>
</protein>
<evidence type="ECO:0000313" key="5">
    <source>
        <dbReference type="Proteomes" id="UP000182427"/>
    </source>
</evidence>
<dbReference type="Gene3D" id="1.20.144.10">
    <property type="entry name" value="Phosphatidic acid phosphatase type 2/haloperoxidase"/>
    <property type="match status" value="1"/>
</dbReference>
<dbReference type="InterPro" id="IPR001011">
    <property type="entry name" value="Acid_Pase_classA_bac"/>
</dbReference>
<accession>A0A1G7GRG3</accession>
<reference evidence="4 5" key="1">
    <citation type="submission" date="2016-10" db="EMBL/GenBank/DDBJ databases">
        <authorList>
            <person name="de Groot N.N."/>
        </authorList>
    </citation>
    <scope>NUCLEOTIDE SEQUENCE [LARGE SCALE GENOMIC DNA]</scope>
    <source>
        <strain evidence="4 5">GAS232</strain>
    </source>
</reference>
<dbReference type="GO" id="GO:0030288">
    <property type="term" value="C:outer membrane-bounded periplasmic space"/>
    <property type="evidence" value="ECO:0007669"/>
    <property type="project" value="InterPro"/>
</dbReference>
<dbReference type="SUPFAM" id="SSF48317">
    <property type="entry name" value="Acid phosphatase/Vanadium-dependent haloperoxidase"/>
    <property type="match status" value="1"/>
</dbReference>
<dbReference type="PRINTS" id="PR00483">
    <property type="entry name" value="BACPHPHTASE"/>
</dbReference>
<dbReference type="SMART" id="SM00014">
    <property type="entry name" value="acidPPc"/>
    <property type="match status" value="1"/>
</dbReference>
<name>A0A1G7GRG3_9BACT</name>
<dbReference type="InterPro" id="IPR036938">
    <property type="entry name" value="PAP2/HPO_sf"/>
</dbReference>
<dbReference type="GO" id="GO:0003993">
    <property type="term" value="F:acid phosphatase activity"/>
    <property type="evidence" value="ECO:0007669"/>
    <property type="project" value="UniProtKB-EC"/>
</dbReference>
<dbReference type="EC" id="3.1.3.2" evidence="1"/>
<dbReference type="OrthoDB" id="9780507at2"/>
<dbReference type="Pfam" id="PF01569">
    <property type="entry name" value="PAP2"/>
    <property type="match status" value="1"/>
</dbReference>
<gene>
    <name evidence="4" type="ORF">SAMN05444167_0776</name>
</gene>
<evidence type="ECO:0000313" key="4">
    <source>
        <dbReference type="EMBL" id="SDE90681.1"/>
    </source>
</evidence>
<dbReference type="Proteomes" id="UP000182427">
    <property type="component" value="Chromosome I"/>
</dbReference>
<dbReference type="InterPro" id="IPR000326">
    <property type="entry name" value="PAP2/HPO"/>
</dbReference>
<dbReference type="PIRSF" id="PIRSF000897">
    <property type="entry name" value="Acid_Ptase_ClsA"/>
    <property type="match status" value="1"/>
</dbReference>
<dbReference type="AlphaFoldDB" id="A0A1G7GRG3"/>
<organism evidence="4 5">
    <name type="scientific">Terriglobus roseus</name>
    <dbReference type="NCBI Taxonomy" id="392734"/>
    <lineage>
        <taxon>Bacteria</taxon>
        <taxon>Pseudomonadati</taxon>
        <taxon>Acidobacteriota</taxon>
        <taxon>Terriglobia</taxon>
        <taxon>Terriglobales</taxon>
        <taxon>Acidobacteriaceae</taxon>
        <taxon>Terriglobus</taxon>
    </lineage>
</organism>
<keyword evidence="5" id="KW-1185">Reference proteome</keyword>
<feature type="domain" description="Phosphatidic acid phosphatase type 2/haloperoxidase" evidence="3">
    <location>
        <begin position="115"/>
        <end position="228"/>
    </location>
</feature>
<proteinExistence type="inferred from homology"/>